<dbReference type="EMBL" id="OIVN01001327">
    <property type="protein sequence ID" value="SPC92674.1"/>
    <property type="molecule type" value="Genomic_DNA"/>
</dbReference>
<proteinExistence type="predicted"/>
<protein>
    <submittedName>
        <fullName evidence="1">Uncharacterized protein</fullName>
    </submittedName>
</protein>
<gene>
    <name evidence="1" type="ORF">FSB_LOCUS20556</name>
</gene>
<accession>A0A2N9G0R4</accession>
<name>A0A2N9G0R4_FAGSY</name>
<sequence length="38" mass="4170">MFPNPVDTLGAAYISHPFIEGLRGCESNVWYGQTPAET</sequence>
<evidence type="ECO:0000313" key="1">
    <source>
        <dbReference type="EMBL" id="SPC92674.1"/>
    </source>
</evidence>
<dbReference type="AlphaFoldDB" id="A0A2N9G0R4"/>
<organism evidence="1">
    <name type="scientific">Fagus sylvatica</name>
    <name type="common">Beechnut</name>
    <dbReference type="NCBI Taxonomy" id="28930"/>
    <lineage>
        <taxon>Eukaryota</taxon>
        <taxon>Viridiplantae</taxon>
        <taxon>Streptophyta</taxon>
        <taxon>Embryophyta</taxon>
        <taxon>Tracheophyta</taxon>
        <taxon>Spermatophyta</taxon>
        <taxon>Magnoliopsida</taxon>
        <taxon>eudicotyledons</taxon>
        <taxon>Gunneridae</taxon>
        <taxon>Pentapetalae</taxon>
        <taxon>rosids</taxon>
        <taxon>fabids</taxon>
        <taxon>Fagales</taxon>
        <taxon>Fagaceae</taxon>
        <taxon>Fagus</taxon>
    </lineage>
</organism>
<reference evidence="1" key="1">
    <citation type="submission" date="2018-02" db="EMBL/GenBank/DDBJ databases">
        <authorList>
            <person name="Cohen D.B."/>
            <person name="Kent A.D."/>
        </authorList>
    </citation>
    <scope>NUCLEOTIDE SEQUENCE</scope>
</reference>